<comment type="subcellular location">
    <subcellularLocation>
        <location evidence="1">Nucleus</location>
    </subcellularLocation>
</comment>
<evidence type="ECO:0000256" key="3">
    <source>
        <dbReference type="ARBA" id="ARBA00022737"/>
    </source>
</evidence>
<comment type="similarity">
    <text evidence="5">Belongs to the WD repeat EBI family.</text>
</comment>
<feature type="region of interest" description="Disordered" evidence="7">
    <location>
        <begin position="38"/>
        <end position="77"/>
    </location>
</feature>
<dbReference type="OrthoDB" id="6252103at2759"/>
<evidence type="ECO:0000256" key="5">
    <source>
        <dbReference type="ARBA" id="ARBA00025741"/>
    </source>
</evidence>
<dbReference type="PROSITE" id="PS00678">
    <property type="entry name" value="WD_REPEATS_1"/>
    <property type="match status" value="2"/>
</dbReference>
<feature type="repeat" description="WD" evidence="6">
    <location>
        <begin position="128"/>
        <end position="160"/>
    </location>
</feature>
<evidence type="ECO:0000256" key="7">
    <source>
        <dbReference type="SAM" id="MobiDB-lite"/>
    </source>
</evidence>
<dbReference type="GO" id="GO:0000118">
    <property type="term" value="C:histone deacetylase complex"/>
    <property type="evidence" value="ECO:0007669"/>
    <property type="project" value="TreeGrafter"/>
</dbReference>
<dbReference type="InterPro" id="IPR019775">
    <property type="entry name" value="WD40_repeat_CS"/>
</dbReference>
<evidence type="ECO:0000256" key="6">
    <source>
        <dbReference type="PROSITE-ProRule" id="PRU00221"/>
    </source>
</evidence>
<dbReference type="PROSITE" id="PS50082">
    <property type="entry name" value="WD_REPEATS_2"/>
    <property type="match status" value="5"/>
</dbReference>
<dbReference type="SMART" id="SM00320">
    <property type="entry name" value="WD40"/>
    <property type="match status" value="6"/>
</dbReference>
<feature type="repeat" description="WD" evidence="6">
    <location>
        <begin position="305"/>
        <end position="346"/>
    </location>
</feature>
<dbReference type="CDD" id="cd00200">
    <property type="entry name" value="WD40"/>
    <property type="match status" value="1"/>
</dbReference>
<feature type="repeat" description="WD" evidence="6">
    <location>
        <begin position="262"/>
        <end position="304"/>
    </location>
</feature>
<dbReference type="Proteomes" id="UP000318571">
    <property type="component" value="Chromosome 11"/>
</dbReference>
<keyword evidence="3" id="KW-0677">Repeat</keyword>
<dbReference type="GO" id="GO:0003714">
    <property type="term" value="F:transcription corepressor activity"/>
    <property type="evidence" value="ECO:0007669"/>
    <property type="project" value="InterPro"/>
</dbReference>
<sequence>MGCNESKVQDVKENHVEKDKLVTPNSKDSDFVIILDQAIDEKTTDNTDSNGSKLTKSKRSKAKKPKPPDPPKEVEAASRIPLVGHTQNVDICAWNPVQDILLTAGTDRKMFLWDFQPSVTEPRVNELQLDHSDSASCAVWSDSGKWLVSGTEHGKVILWNNLGKALDQWTPHEGMARAISVQGNKILSCGGGCVSVIDKSKRVWSRTAWNPTESIAVEWISENQFLVGDYNGLIYLDSVEDGQMKKIDENGEYSDSEPEHKYKAHSGGIYKIVRHSSRSNVFASCSVDCNINVWSVDKKSPIAILSGHFGYVVDLNWLPNADIIVSASFDGSIKIWNSRSGDCQKTLEGHHGHVTKVSSSPNGKYLVSSGHDGYCNFWSMESGELANSIEASGRLLHASFNAGGSYVAMTSYGSVEILKLQFNEKEGKLRNK</sequence>
<feature type="repeat" description="WD" evidence="6">
    <location>
        <begin position="347"/>
        <end position="388"/>
    </location>
</feature>
<dbReference type="InterPro" id="IPR001680">
    <property type="entry name" value="WD40_rpt"/>
</dbReference>
<evidence type="ECO:0000313" key="9">
    <source>
        <dbReference type="Proteomes" id="UP000318571"/>
    </source>
</evidence>
<dbReference type="AlphaFoldDB" id="A0A553PLQ0"/>
<gene>
    <name evidence="8" type="ORF">TCAL_06455</name>
</gene>
<dbReference type="InterPro" id="IPR045183">
    <property type="entry name" value="Ebi-like"/>
</dbReference>
<dbReference type="EMBL" id="VCGU01000003">
    <property type="protein sequence ID" value="TRY78603.1"/>
    <property type="molecule type" value="Genomic_DNA"/>
</dbReference>
<dbReference type="PRINTS" id="PR00319">
    <property type="entry name" value="GPROTEINB"/>
</dbReference>
<dbReference type="GO" id="GO:0006357">
    <property type="term" value="P:regulation of transcription by RNA polymerase II"/>
    <property type="evidence" value="ECO:0007669"/>
    <property type="project" value="TreeGrafter"/>
</dbReference>
<evidence type="ECO:0000256" key="4">
    <source>
        <dbReference type="ARBA" id="ARBA00023242"/>
    </source>
</evidence>
<dbReference type="Pfam" id="PF00400">
    <property type="entry name" value="WD40"/>
    <property type="match status" value="5"/>
</dbReference>
<dbReference type="PANTHER" id="PTHR22846">
    <property type="entry name" value="WD40 REPEAT PROTEIN"/>
    <property type="match status" value="1"/>
</dbReference>
<dbReference type="Gene3D" id="2.130.10.10">
    <property type="entry name" value="YVTN repeat-like/Quinoprotein amine dehydrogenase"/>
    <property type="match status" value="1"/>
</dbReference>
<organism evidence="8 9">
    <name type="scientific">Tigriopus californicus</name>
    <name type="common">Marine copepod</name>
    <dbReference type="NCBI Taxonomy" id="6832"/>
    <lineage>
        <taxon>Eukaryota</taxon>
        <taxon>Metazoa</taxon>
        <taxon>Ecdysozoa</taxon>
        <taxon>Arthropoda</taxon>
        <taxon>Crustacea</taxon>
        <taxon>Multicrustacea</taxon>
        <taxon>Hexanauplia</taxon>
        <taxon>Copepoda</taxon>
        <taxon>Harpacticoida</taxon>
        <taxon>Harpacticidae</taxon>
        <taxon>Tigriopus</taxon>
    </lineage>
</organism>
<feature type="compositionally biased region" description="Basic and acidic residues" evidence="7">
    <location>
        <begin position="7"/>
        <end position="21"/>
    </location>
</feature>
<proteinExistence type="inferred from homology"/>
<dbReference type="InterPro" id="IPR015943">
    <property type="entry name" value="WD40/YVTN_repeat-like_dom_sf"/>
</dbReference>
<reference evidence="8 9" key="1">
    <citation type="journal article" date="2018" name="Nat. Ecol. Evol.">
        <title>Genomic signatures of mitonuclear coevolution across populations of Tigriopus californicus.</title>
        <authorList>
            <person name="Barreto F.S."/>
            <person name="Watson E.T."/>
            <person name="Lima T.G."/>
            <person name="Willett C.S."/>
            <person name="Edmands S."/>
            <person name="Li W."/>
            <person name="Burton R.S."/>
        </authorList>
    </citation>
    <scope>NUCLEOTIDE SEQUENCE [LARGE SCALE GENOMIC DNA]</scope>
    <source>
        <strain evidence="8 9">San Diego</strain>
    </source>
</reference>
<dbReference type="PANTHER" id="PTHR22846:SF2">
    <property type="entry name" value="F-BOX-LIKE_WD REPEAT-CONTAINING PROTEIN EBI"/>
    <property type="match status" value="1"/>
</dbReference>
<evidence type="ECO:0000313" key="8">
    <source>
        <dbReference type="EMBL" id="TRY78603.1"/>
    </source>
</evidence>
<dbReference type="InterPro" id="IPR036322">
    <property type="entry name" value="WD40_repeat_dom_sf"/>
</dbReference>
<protein>
    <submittedName>
        <fullName evidence="8">Uncharacterized protein</fullName>
    </submittedName>
</protein>
<evidence type="ECO:0000256" key="1">
    <source>
        <dbReference type="ARBA" id="ARBA00004123"/>
    </source>
</evidence>
<dbReference type="SUPFAM" id="SSF50978">
    <property type="entry name" value="WD40 repeat-like"/>
    <property type="match status" value="1"/>
</dbReference>
<dbReference type="STRING" id="6832.A0A553PLQ0"/>
<keyword evidence="9" id="KW-1185">Reference proteome</keyword>
<feature type="compositionally biased region" description="Basic and acidic residues" evidence="7">
    <location>
        <begin position="66"/>
        <end position="76"/>
    </location>
</feature>
<accession>A0A553PLQ0</accession>
<dbReference type="InterPro" id="IPR001632">
    <property type="entry name" value="WD40_G-protein_beta-like"/>
</dbReference>
<keyword evidence="2 6" id="KW-0853">WD repeat</keyword>
<feature type="region of interest" description="Disordered" evidence="7">
    <location>
        <begin position="1"/>
        <end position="22"/>
    </location>
</feature>
<comment type="caution">
    <text evidence="8">The sequence shown here is derived from an EMBL/GenBank/DDBJ whole genome shotgun (WGS) entry which is preliminary data.</text>
</comment>
<keyword evidence="4" id="KW-0539">Nucleus</keyword>
<dbReference type="PROSITE" id="PS50294">
    <property type="entry name" value="WD_REPEATS_REGION"/>
    <property type="match status" value="3"/>
</dbReference>
<feature type="compositionally biased region" description="Basic residues" evidence="7">
    <location>
        <begin position="55"/>
        <end position="65"/>
    </location>
</feature>
<evidence type="ECO:0000256" key="2">
    <source>
        <dbReference type="ARBA" id="ARBA00022574"/>
    </source>
</evidence>
<name>A0A553PLQ0_TIGCA</name>
<feature type="repeat" description="WD" evidence="6">
    <location>
        <begin position="82"/>
        <end position="116"/>
    </location>
</feature>